<dbReference type="InterPro" id="IPR045741">
    <property type="entry name" value="PorV"/>
</dbReference>
<dbReference type="RefSeq" id="WP_377983063.1">
    <property type="nucleotide sequence ID" value="NZ_JBBKXZ010000002.1"/>
</dbReference>
<keyword evidence="3" id="KW-1185">Reference proteome</keyword>
<sequence length="390" mass="41860">MTTNKSIIQKVVFTLVAVSISTLTFGQLPTTVLGQTNAGRVPTPTMLFLNVSPDARSAGMGDAGVAISSDVNAIYWNPAKLATADKDLGFAISYTPWLRNLVNDMALYNIAGYKKTSKDQAFGFSINYFDQGLFQATTANGTSAGNFNSKEYALTVAHARKLSNALSLGVNLKYINSNLTGGYQAQGSQMKPAQTVAADLALYWNSVTEKNWNLTYGLVLSNISGKVSYGGLDKNFIPTNLRMGVAGVKNIDEKNKLTLTLDLNKLMVPTPQSVDANGAVTGTDPNNTTAIGGIFGSLFDAPDGFGEELKEVTASLGAEYLYNNTFAIRGGYFNESAMKGDRKYFTMGVGFKLDQKYGFDFAYLVPTGSSSPLANTLRISLLAAINQERK</sequence>
<accession>A0ABW6DE21</accession>
<organism evidence="2 3">
    <name type="scientific">Aquirufa avitistagni</name>
    <dbReference type="NCBI Taxonomy" id="3104728"/>
    <lineage>
        <taxon>Bacteria</taxon>
        <taxon>Pseudomonadati</taxon>
        <taxon>Bacteroidota</taxon>
        <taxon>Cytophagia</taxon>
        <taxon>Cytophagales</taxon>
        <taxon>Flectobacillaceae</taxon>
        <taxon>Aquirufa</taxon>
    </lineage>
</organism>
<evidence type="ECO:0000259" key="1">
    <source>
        <dbReference type="Pfam" id="PF19572"/>
    </source>
</evidence>
<proteinExistence type="predicted"/>
<dbReference type="SUPFAM" id="SSF56935">
    <property type="entry name" value="Porins"/>
    <property type="match status" value="1"/>
</dbReference>
<evidence type="ECO:0000313" key="2">
    <source>
        <dbReference type="EMBL" id="MFD3394178.1"/>
    </source>
</evidence>
<dbReference type="EMBL" id="JBBKXZ010000002">
    <property type="protein sequence ID" value="MFD3394178.1"/>
    <property type="molecule type" value="Genomic_DNA"/>
</dbReference>
<gene>
    <name evidence="2" type="primary">porV</name>
    <name evidence="2" type="ORF">U0R10_06065</name>
</gene>
<reference evidence="2 3" key="1">
    <citation type="submission" date="2024-03" db="EMBL/GenBank/DDBJ databases">
        <title>Aquirufa genome sequencing.</title>
        <authorList>
            <person name="Pitt A."/>
            <person name="Hahn M.W."/>
        </authorList>
    </citation>
    <scope>NUCLEOTIDE SEQUENCE [LARGE SCALE GENOMIC DNA]</scope>
    <source>
        <strain evidence="2 3">OSTEICH-129V</strain>
    </source>
</reference>
<dbReference type="Pfam" id="PF19572">
    <property type="entry name" value="PorV"/>
    <property type="match status" value="1"/>
</dbReference>
<dbReference type="InterPro" id="IPR047799">
    <property type="entry name" value="T9SS_OM_PorV"/>
</dbReference>
<name>A0ABW6DE21_9BACT</name>
<dbReference type="NCBIfam" id="NF033710">
    <property type="entry name" value="T9SS_OM_PorV"/>
    <property type="match status" value="1"/>
</dbReference>
<comment type="caution">
    <text evidence="2">The sequence shown here is derived from an EMBL/GenBank/DDBJ whole genome shotgun (WGS) entry which is preliminary data.</text>
</comment>
<dbReference type="Proteomes" id="UP001598138">
    <property type="component" value="Unassembled WGS sequence"/>
</dbReference>
<dbReference type="NCBIfam" id="NF033709">
    <property type="entry name" value="PorV_fam"/>
    <property type="match status" value="1"/>
</dbReference>
<evidence type="ECO:0000313" key="3">
    <source>
        <dbReference type="Proteomes" id="UP001598138"/>
    </source>
</evidence>
<protein>
    <submittedName>
        <fullName evidence="2">Type IX secretion system outer membrane channel protein PorV</fullName>
    </submittedName>
</protein>
<feature type="domain" description="Type IX secretion system protein PorV" evidence="1">
    <location>
        <begin position="39"/>
        <end position="272"/>
    </location>
</feature>
<dbReference type="Gene3D" id="2.40.160.60">
    <property type="entry name" value="Outer membrane protein transport protein (OMPP1/FadL/TodX)"/>
    <property type="match status" value="1"/>
</dbReference>